<dbReference type="RefSeq" id="XP_033584922.1">
    <property type="nucleotide sequence ID" value="XM_033724841.1"/>
</dbReference>
<name>A0A6A6ZAT9_9PEZI</name>
<reference evidence="1 3" key="1">
    <citation type="journal article" date="2020" name="Stud. Mycol.">
        <title>101 Dothideomycetes genomes: a test case for predicting lifestyles and emergence of pathogens.</title>
        <authorList>
            <person name="Haridas S."/>
            <person name="Albert R."/>
            <person name="Binder M."/>
            <person name="Bloem J."/>
            <person name="Labutti K."/>
            <person name="Salamov A."/>
            <person name="Andreopoulos B."/>
            <person name="Baker S."/>
            <person name="Barry K."/>
            <person name="Bills G."/>
            <person name="Bluhm B."/>
            <person name="Cannon C."/>
            <person name="Castanera R."/>
            <person name="Culley D."/>
            <person name="Daum C."/>
            <person name="Ezra D."/>
            <person name="Gonzalez J."/>
            <person name="Henrissat B."/>
            <person name="Kuo A."/>
            <person name="Liang C."/>
            <person name="Lipzen A."/>
            <person name="Lutzoni F."/>
            <person name="Magnuson J."/>
            <person name="Mondo S."/>
            <person name="Nolan M."/>
            <person name="Ohm R."/>
            <person name="Pangilinan J."/>
            <person name="Park H.-J."/>
            <person name="Ramirez L."/>
            <person name="Alfaro M."/>
            <person name="Sun H."/>
            <person name="Tritt A."/>
            <person name="Yoshinaga Y."/>
            <person name="Zwiers L.-H."/>
            <person name="Turgeon B."/>
            <person name="Goodwin S."/>
            <person name="Spatafora J."/>
            <person name="Crous P."/>
            <person name="Grigoriev I."/>
        </authorList>
    </citation>
    <scope>NUCLEOTIDE SEQUENCE</scope>
    <source>
        <strain evidence="1 3">CBS 304.34</strain>
    </source>
</reference>
<reference evidence="3" key="3">
    <citation type="submission" date="2025-04" db="UniProtKB">
        <authorList>
            <consortium name="RefSeq"/>
        </authorList>
    </citation>
    <scope>IDENTIFICATION</scope>
    <source>
        <strain evidence="3">CBS 304.34</strain>
    </source>
</reference>
<dbReference type="AlphaFoldDB" id="A0A6A6ZAT9"/>
<dbReference type="EMBL" id="MU003692">
    <property type="protein sequence ID" value="KAF2817958.1"/>
    <property type="molecule type" value="Genomic_DNA"/>
</dbReference>
<protein>
    <submittedName>
        <fullName evidence="1 3">Uncharacterized protein</fullName>
    </submittedName>
</protein>
<accession>A0A6A6ZAT9</accession>
<sequence length="279" mass="32900">MSVRGQLGRKFRLEQIRAYASGVVRLKPAKELGHSSSIFLKSSSFSFSYIWTSNTLVEKIRWRPSDEYYTKARKFETQVLSTFEVRGLSPLARDTFCKRNTFDYSSPKRFHLFLQATTKLASGEELEANNTFIRRVVVWLKPSDVPLIRHCWHDLSTYRNLKSLVFVSKSSFPYFSVPHNRLQGNIFLEALADLARARYAEGAMRLQDHLLVYCEEFLRRPGRVQNPEKVLRFSLNEEDMFLRLDLEEFKTSRTIQSLRDQISDVYERFEHGMMELLWR</sequence>
<keyword evidence="2" id="KW-1185">Reference proteome</keyword>
<reference evidence="3" key="2">
    <citation type="submission" date="2020-04" db="EMBL/GenBank/DDBJ databases">
        <authorList>
            <consortium name="NCBI Genome Project"/>
        </authorList>
    </citation>
    <scope>NUCLEOTIDE SEQUENCE</scope>
    <source>
        <strain evidence="3">CBS 304.34</strain>
    </source>
</reference>
<evidence type="ECO:0000313" key="2">
    <source>
        <dbReference type="Proteomes" id="UP000504636"/>
    </source>
</evidence>
<evidence type="ECO:0000313" key="1">
    <source>
        <dbReference type="EMBL" id="KAF2817958.1"/>
    </source>
</evidence>
<organism evidence="1">
    <name type="scientific">Mytilinidion resinicola</name>
    <dbReference type="NCBI Taxonomy" id="574789"/>
    <lineage>
        <taxon>Eukaryota</taxon>
        <taxon>Fungi</taxon>
        <taxon>Dikarya</taxon>
        <taxon>Ascomycota</taxon>
        <taxon>Pezizomycotina</taxon>
        <taxon>Dothideomycetes</taxon>
        <taxon>Pleosporomycetidae</taxon>
        <taxon>Mytilinidiales</taxon>
        <taxon>Mytilinidiaceae</taxon>
        <taxon>Mytilinidion</taxon>
    </lineage>
</organism>
<dbReference type="Proteomes" id="UP000504636">
    <property type="component" value="Unplaced"/>
</dbReference>
<dbReference type="OrthoDB" id="10398676at2759"/>
<gene>
    <name evidence="1 3" type="ORF">BDZ99DRAFT_514180</name>
</gene>
<proteinExistence type="predicted"/>
<dbReference type="GeneID" id="54465734"/>
<evidence type="ECO:0000313" key="3">
    <source>
        <dbReference type="RefSeq" id="XP_033584922.1"/>
    </source>
</evidence>